<dbReference type="PANTHER" id="PTHR34388:SF1">
    <property type="entry name" value="DNA POLYMERASE III SUBUNIT DELTA"/>
    <property type="match status" value="1"/>
</dbReference>
<comment type="caution">
    <text evidence="6">The sequence shown here is derived from an EMBL/GenBank/DDBJ whole genome shotgun (WGS) entry which is preliminary data.</text>
</comment>
<organism evidence="6 7">
    <name type="scientific">Porphyromonas somerae</name>
    <dbReference type="NCBI Taxonomy" id="322095"/>
    <lineage>
        <taxon>Bacteria</taxon>
        <taxon>Pseudomonadati</taxon>
        <taxon>Bacteroidota</taxon>
        <taxon>Bacteroidia</taxon>
        <taxon>Bacteroidales</taxon>
        <taxon>Porphyromonadaceae</taxon>
        <taxon>Porphyromonas</taxon>
    </lineage>
</organism>
<dbReference type="Gene3D" id="1.10.8.60">
    <property type="match status" value="1"/>
</dbReference>
<dbReference type="RefSeq" id="WP_060934951.1">
    <property type="nucleotide sequence ID" value="NZ_KQ960419.1"/>
</dbReference>
<proteinExistence type="predicted"/>
<evidence type="ECO:0000256" key="2">
    <source>
        <dbReference type="ARBA" id="ARBA00022695"/>
    </source>
</evidence>
<dbReference type="OrthoDB" id="1172326at2"/>
<dbReference type="GO" id="GO:0009360">
    <property type="term" value="C:DNA polymerase III complex"/>
    <property type="evidence" value="ECO:0007669"/>
    <property type="project" value="InterPro"/>
</dbReference>
<dbReference type="Proteomes" id="UP000070224">
    <property type="component" value="Unassembled WGS sequence"/>
</dbReference>
<dbReference type="NCBIfam" id="TIGR01128">
    <property type="entry name" value="holA"/>
    <property type="match status" value="1"/>
</dbReference>
<accession>A0A134BCJ3</accession>
<name>A0A134BCJ3_9PORP</name>
<dbReference type="Pfam" id="PF06144">
    <property type="entry name" value="DNA_pol3_delta"/>
    <property type="match status" value="1"/>
</dbReference>
<dbReference type="Gene3D" id="3.40.50.300">
    <property type="entry name" value="P-loop containing nucleotide triphosphate hydrolases"/>
    <property type="match status" value="1"/>
</dbReference>
<dbReference type="GO" id="GO:0003887">
    <property type="term" value="F:DNA-directed DNA polymerase activity"/>
    <property type="evidence" value="ECO:0007669"/>
    <property type="project" value="UniProtKB-KW"/>
</dbReference>
<dbReference type="GO" id="GO:0003677">
    <property type="term" value="F:DNA binding"/>
    <property type="evidence" value="ECO:0007669"/>
    <property type="project" value="InterPro"/>
</dbReference>
<dbReference type="STRING" id="322095.HMPREF3185_00430"/>
<dbReference type="EMBL" id="LSDK01000030">
    <property type="protein sequence ID" value="KXB77673.1"/>
    <property type="molecule type" value="Genomic_DNA"/>
</dbReference>
<protein>
    <submittedName>
        <fullName evidence="6">DNA polymerase III, delta subunit</fullName>
    </submittedName>
</protein>
<dbReference type="AlphaFoldDB" id="A0A134BCJ3"/>
<keyword evidence="1" id="KW-0808">Transferase</keyword>
<evidence type="ECO:0000256" key="1">
    <source>
        <dbReference type="ARBA" id="ARBA00022679"/>
    </source>
</evidence>
<evidence type="ECO:0000256" key="3">
    <source>
        <dbReference type="ARBA" id="ARBA00022705"/>
    </source>
</evidence>
<gene>
    <name evidence="6" type="ORF">HMPREF3185_00430</name>
</gene>
<dbReference type="PATRIC" id="fig|322095.3.peg.426"/>
<reference evidence="7" key="1">
    <citation type="submission" date="2016-01" db="EMBL/GenBank/DDBJ databases">
        <authorList>
            <person name="Mitreva M."/>
            <person name="Pepin K.H."/>
            <person name="Mihindukulasuriya K.A."/>
            <person name="Fulton R."/>
            <person name="Fronick C."/>
            <person name="O'Laughlin M."/>
            <person name="Miner T."/>
            <person name="Herter B."/>
            <person name="Rosa B.A."/>
            <person name="Cordes M."/>
            <person name="Tomlinson C."/>
            <person name="Wollam A."/>
            <person name="Palsikar V.B."/>
            <person name="Mardis E.R."/>
            <person name="Wilson R.K."/>
        </authorList>
    </citation>
    <scope>NUCLEOTIDE SEQUENCE [LARGE SCALE GENOMIC DNA]</scope>
    <source>
        <strain evidence="7">KA00683</strain>
    </source>
</reference>
<keyword evidence="3" id="KW-0235">DNA replication</keyword>
<keyword evidence="7" id="KW-1185">Reference proteome</keyword>
<evidence type="ECO:0000313" key="7">
    <source>
        <dbReference type="Proteomes" id="UP000070224"/>
    </source>
</evidence>
<dbReference type="InterPro" id="IPR027417">
    <property type="entry name" value="P-loop_NTPase"/>
</dbReference>
<dbReference type="PANTHER" id="PTHR34388">
    <property type="entry name" value="DNA POLYMERASE III SUBUNIT DELTA"/>
    <property type="match status" value="1"/>
</dbReference>
<keyword evidence="2" id="KW-0548">Nucleotidyltransferase</keyword>
<evidence type="ECO:0000256" key="4">
    <source>
        <dbReference type="ARBA" id="ARBA00022932"/>
    </source>
</evidence>
<dbReference type="GO" id="GO:0006261">
    <property type="term" value="P:DNA-templated DNA replication"/>
    <property type="evidence" value="ECO:0007669"/>
    <property type="project" value="TreeGrafter"/>
</dbReference>
<sequence>MPTYDEIIRSLKQRKPQRVYLLAGDEPLFIDQIASFAAKELIPSEEQDFNQSILYGAEVNARTILLEALRFPMMGSQVLVLVREAQQVRDLDTLAAHLDELPESTCLILCYKKKADKRKALYKAISERGGFFESTKMYDSKIPDFIIKSFAARQLDIDPRTAHLMADSTGNDLEKILNEVEKIALALSEKGARTVTPEVIEYYIGVSKEYNNFELLTALIRRDAARAYRIALYFASDERNHPIQMTLSTLFGFFSNLMAVYYIAQPNERSIASLLGVQPFVARDYDLARRGYSAAQTFAIIHQIRLIDAYSKGVDANIPTSQLYSELVSRILAA</sequence>
<keyword evidence="4" id="KW-0239">DNA-directed DNA polymerase</keyword>
<evidence type="ECO:0000313" key="6">
    <source>
        <dbReference type="EMBL" id="KXB77673.1"/>
    </source>
</evidence>
<feature type="domain" description="DNA polymerase III delta N-terminal" evidence="5">
    <location>
        <begin position="20"/>
        <end position="126"/>
    </location>
</feature>
<dbReference type="InterPro" id="IPR010372">
    <property type="entry name" value="DNA_pol3_delta_N"/>
</dbReference>
<dbReference type="SUPFAM" id="SSF52540">
    <property type="entry name" value="P-loop containing nucleoside triphosphate hydrolases"/>
    <property type="match status" value="1"/>
</dbReference>
<dbReference type="Gene3D" id="1.20.272.10">
    <property type="match status" value="1"/>
</dbReference>
<evidence type="ECO:0000259" key="5">
    <source>
        <dbReference type="Pfam" id="PF06144"/>
    </source>
</evidence>
<dbReference type="InterPro" id="IPR005790">
    <property type="entry name" value="DNA_polIII_delta"/>
</dbReference>